<protein>
    <submittedName>
        <fullName evidence="4">M28 family peptidase</fullName>
    </submittedName>
</protein>
<dbReference type="GO" id="GO:0008270">
    <property type="term" value="F:zinc ion binding"/>
    <property type="evidence" value="ECO:0007669"/>
    <property type="project" value="TreeGrafter"/>
</dbReference>
<dbReference type="EMBL" id="SHBP01000032">
    <property type="protein sequence ID" value="RZO17956.1"/>
    <property type="molecule type" value="Genomic_DNA"/>
</dbReference>
<accession>A0A520M9Q0</accession>
<keyword evidence="2" id="KW-0012">Acyltransferase</keyword>
<name>A0A520M9Q0_9GAMM</name>
<dbReference type="InterPro" id="IPR040234">
    <property type="entry name" value="QC/QCL"/>
</dbReference>
<reference evidence="4 5" key="1">
    <citation type="submission" date="2019-02" db="EMBL/GenBank/DDBJ databases">
        <title>Prokaryotic population dynamics and viral predation in marine succession experiment using metagenomics: the confinement effect.</title>
        <authorList>
            <person name="Haro-Moreno J.M."/>
            <person name="Rodriguez-Valera F."/>
            <person name="Lopez-Perez M."/>
        </authorList>
    </citation>
    <scope>NUCLEOTIDE SEQUENCE [LARGE SCALE GENOMIC DNA]</scope>
    <source>
        <strain evidence="4">MED-G170</strain>
    </source>
</reference>
<dbReference type="Gene3D" id="3.40.630.10">
    <property type="entry name" value="Zn peptidases"/>
    <property type="match status" value="1"/>
</dbReference>
<dbReference type="PANTHER" id="PTHR12283:SF6">
    <property type="entry name" value="GLUTAMINYL-PEPTIDE CYCLOTRANSFERASE-RELATED"/>
    <property type="match status" value="1"/>
</dbReference>
<dbReference type="Proteomes" id="UP000315889">
    <property type="component" value="Unassembled WGS sequence"/>
</dbReference>
<dbReference type="PANTHER" id="PTHR12283">
    <property type="entry name" value="GLUTAMINYL-PEPTIDE CYCLOTRANSFERASE"/>
    <property type="match status" value="1"/>
</dbReference>
<dbReference type="SUPFAM" id="SSF53187">
    <property type="entry name" value="Zn-dependent exopeptidases"/>
    <property type="match status" value="1"/>
</dbReference>
<keyword evidence="1" id="KW-0808">Transferase</keyword>
<dbReference type="GO" id="GO:0016603">
    <property type="term" value="F:glutaminyl-peptide cyclotransferase activity"/>
    <property type="evidence" value="ECO:0007669"/>
    <property type="project" value="TreeGrafter"/>
</dbReference>
<dbReference type="Pfam" id="PF04389">
    <property type="entry name" value="Peptidase_M28"/>
    <property type="match status" value="1"/>
</dbReference>
<gene>
    <name evidence="4" type="ORF">EVB03_10095</name>
</gene>
<evidence type="ECO:0000256" key="2">
    <source>
        <dbReference type="ARBA" id="ARBA00023315"/>
    </source>
</evidence>
<comment type="caution">
    <text evidence="4">The sequence shown here is derived from an EMBL/GenBank/DDBJ whole genome shotgun (WGS) entry which is preliminary data.</text>
</comment>
<feature type="domain" description="Peptidase M28" evidence="3">
    <location>
        <begin position="85"/>
        <end position="293"/>
    </location>
</feature>
<dbReference type="InterPro" id="IPR007484">
    <property type="entry name" value="Peptidase_M28"/>
</dbReference>
<evidence type="ECO:0000256" key="1">
    <source>
        <dbReference type="ARBA" id="ARBA00022679"/>
    </source>
</evidence>
<dbReference type="AlphaFoldDB" id="A0A520M9Q0"/>
<evidence type="ECO:0000313" key="4">
    <source>
        <dbReference type="EMBL" id="RZO17956.1"/>
    </source>
</evidence>
<evidence type="ECO:0000313" key="5">
    <source>
        <dbReference type="Proteomes" id="UP000315889"/>
    </source>
</evidence>
<evidence type="ECO:0000259" key="3">
    <source>
        <dbReference type="Pfam" id="PF04389"/>
    </source>
</evidence>
<sequence>MIRIFVFVITLVLVADCFSSQNDDSIFDGKKALEHIKTQVSYGPRIPSHPTAKQHTLEFIEGEISPLATKITSQDFSAYGLKGTNLWATFVGKDAKPNRRLMIGAHWDTRPISDQEALKHNRDQPSSGANDGASGVAVMLELARVFAISPPPITVDLVFFDLEDMGNINQLPFAIGAKEFVKRNPFYRPSEGVILDMVCDKDLSLPKELHSKRQAPELTNRLWEIAREQNASAFLNIDGTFVMDDHVPFLEAGIPVVDLIHFPFPDYWHTTRDTVDKCSADSLQQVGNVISSLVYDNN</sequence>
<organism evidence="4 5">
    <name type="scientific">SAR92 clade bacterium</name>
    <dbReference type="NCBI Taxonomy" id="2315479"/>
    <lineage>
        <taxon>Bacteria</taxon>
        <taxon>Pseudomonadati</taxon>
        <taxon>Pseudomonadota</taxon>
        <taxon>Gammaproteobacteria</taxon>
        <taxon>Cellvibrionales</taxon>
        <taxon>Porticoccaceae</taxon>
        <taxon>SAR92 clade</taxon>
    </lineage>
</organism>
<proteinExistence type="predicted"/>